<comment type="caution">
    <text evidence="1">The sequence shown here is derived from an EMBL/GenBank/DDBJ whole genome shotgun (WGS) entry which is preliminary data.</text>
</comment>
<dbReference type="Proteomes" id="UP001281147">
    <property type="component" value="Unassembled WGS sequence"/>
</dbReference>
<gene>
    <name evidence="1" type="ORF">LTR37_014591</name>
</gene>
<protein>
    <submittedName>
        <fullName evidence="1">Uncharacterized protein</fullName>
    </submittedName>
</protein>
<sequence>MRMQAMLNLQRSFDASENQTLVSKTPSDDLSMDLVGITLELDQDGGPDWVKEWPCTLEPDIGCVRRTFHAALKRVIGLATRDASNFSYASHRVAFPPRTGAYRPFGSTVVIITVS</sequence>
<reference evidence="1" key="1">
    <citation type="submission" date="2023-07" db="EMBL/GenBank/DDBJ databases">
        <title>Black Yeasts Isolated from many extreme environments.</title>
        <authorList>
            <person name="Coleine C."/>
            <person name="Stajich J.E."/>
            <person name="Selbmann L."/>
        </authorList>
    </citation>
    <scope>NUCLEOTIDE SEQUENCE</scope>
    <source>
        <strain evidence="1">CCFEE 5714</strain>
    </source>
</reference>
<evidence type="ECO:0000313" key="1">
    <source>
        <dbReference type="EMBL" id="KAK3703251.1"/>
    </source>
</evidence>
<evidence type="ECO:0000313" key="2">
    <source>
        <dbReference type="Proteomes" id="UP001281147"/>
    </source>
</evidence>
<proteinExistence type="predicted"/>
<keyword evidence="2" id="KW-1185">Reference proteome</keyword>
<dbReference type="EMBL" id="JAUTXU010000154">
    <property type="protein sequence ID" value="KAK3703251.1"/>
    <property type="molecule type" value="Genomic_DNA"/>
</dbReference>
<organism evidence="1 2">
    <name type="scientific">Vermiconidia calcicola</name>
    <dbReference type="NCBI Taxonomy" id="1690605"/>
    <lineage>
        <taxon>Eukaryota</taxon>
        <taxon>Fungi</taxon>
        <taxon>Dikarya</taxon>
        <taxon>Ascomycota</taxon>
        <taxon>Pezizomycotina</taxon>
        <taxon>Dothideomycetes</taxon>
        <taxon>Dothideomycetidae</taxon>
        <taxon>Mycosphaerellales</taxon>
        <taxon>Extremaceae</taxon>
        <taxon>Vermiconidia</taxon>
    </lineage>
</organism>
<accession>A0ACC3MUR5</accession>
<name>A0ACC3MUR5_9PEZI</name>